<dbReference type="EMBL" id="BJHW01000002">
    <property type="protein sequence ID" value="GDY59637.1"/>
    <property type="molecule type" value="Genomic_DNA"/>
</dbReference>
<proteinExistence type="predicted"/>
<dbReference type="AlphaFoldDB" id="A0A4D4LMT2"/>
<comment type="caution">
    <text evidence="1">The sequence shown here is derived from an EMBL/GenBank/DDBJ whole genome shotgun (WGS) entry which is preliminary data.</text>
</comment>
<accession>A0A4D4LMT2</accession>
<reference evidence="1 2" key="1">
    <citation type="journal article" date="2020" name="Int. J. Syst. Evol. Microbiol.">
        <title>Reclassification of Streptomyces castelarensis and Streptomyces sporoclivatus as later heterotypic synonyms of Streptomyces antimycoticus.</title>
        <authorList>
            <person name="Komaki H."/>
            <person name="Tamura T."/>
        </authorList>
    </citation>
    <scope>NUCLEOTIDE SEQUENCE [LARGE SCALE GENOMIC DNA]</scope>
    <source>
        <strain evidence="1 2">NBRC 13459</strain>
    </source>
</reference>
<keyword evidence="2" id="KW-1185">Reference proteome</keyword>
<gene>
    <name evidence="1" type="ORF">SVIO_102600</name>
</gene>
<dbReference type="RefSeq" id="WP_137981790.1">
    <property type="nucleotide sequence ID" value="NZ_BAAASO010000060.1"/>
</dbReference>
<dbReference type="OrthoDB" id="4249946at2"/>
<protein>
    <submittedName>
        <fullName evidence="1">Uncharacterized protein</fullName>
    </submittedName>
</protein>
<evidence type="ECO:0000313" key="1">
    <source>
        <dbReference type="EMBL" id="GDY59637.1"/>
    </source>
</evidence>
<organism evidence="1 2">
    <name type="scientific">Streptomyces violaceusniger</name>
    <dbReference type="NCBI Taxonomy" id="68280"/>
    <lineage>
        <taxon>Bacteria</taxon>
        <taxon>Bacillati</taxon>
        <taxon>Actinomycetota</taxon>
        <taxon>Actinomycetes</taxon>
        <taxon>Kitasatosporales</taxon>
        <taxon>Streptomycetaceae</taxon>
        <taxon>Streptomyces</taxon>
        <taxon>Streptomyces violaceusniger group</taxon>
    </lineage>
</organism>
<evidence type="ECO:0000313" key="2">
    <source>
        <dbReference type="Proteomes" id="UP000301309"/>
    </source>
</evidence>
<sequence length="98" mass="10699">MHMSRDGEPCHVEIFRRGQSEVIADGGDDQEPLPEGVQGILKASGFVEETVPPLYSWFQLPPNLGRREENARSGRALAALTEAGYLVAFDPDLSDDGD</sequence>
<dbReference type="Proteomes" id="UP000301309">
    <property type="component" value="Unassembled WGS sequence"/>
</dbReference>
<name>A0A4D4LMT2_STRVO</name>